<dbReference type="GO" id="GO:0016705">
    <property type="term" value="F:oxidoreductase activity, acting on paired donors, with incorporation or reduction of molecular oxygen"/>
    <property type="evidence" value="ECO:0007669"/>
    <property type="project" value="InterPro"/>
</dbReference>
<keyword evidence="11" id="KW-1185">Reference proteome</keyword>
<proteinExistence type="inferred from homology"/>
<comment type="cofactor">
    <cofactor evidence="7">
        <name>heme</name>
        <dbReference type="ChEBI" id="CHEBI:30413"/>
    </cofactor>
</comment>
<keyword evidence="4 7" id="KW-0479">Metal-binding</keyword>
<dbReference type="EMBL" id="RDQH01000342">
    <property type="protein sequence ID" value="RXH70238.1"/>
    <property type="molecule type" value="Genomic_DNA"/>
</dbReference>
<dbReference type="InterPro" id="IPR017972">
    <property type="entry name" value="Cyt_P450_CS"/>
</dbReference>
<dbReference type="PRINTS" id="PR00463">
    <property type="entry name" value="EP450I"/>
</dbReference>
<feature type="region of interest" description="Disordered" evidence="9">
    <location>
        <begin position="96"/>
        <end position="147"/>
    </location>
</feature>
<evidence type="ECO:0000256" key="8">
    <source>
        <dbReference type="RuleBase" id="RU000461"/>
    </source>
</evidence>
<dbReference type="PANTHER" id="PTHR24286">
    <property type="entry name" value="CYTOCHROME P450 26"/>
    <property type="match status" value="1"/>
</dbReference>
<keyword evidence="3" id="KW-0812">Transmembrane</keyword>
<organism evidence="10 11">
    <name type="scientific">Malus domestica</name>
    <name type="common">Apple</name>
    <name type="synonym">Pyrus malus</name>
    <dbReference type="NCBI Taxonomy" id="3750"/>
    <lineage>
        <taxon>Eukaryota</taxon>
        <taxon>Viridiplantae</taxon>
        <taxon>Streptophyta</taxon>
        <taxon>Embryophyta</taxon>
        <taxon>Tracheophyta</taxon>
        <taxon>Spermatophyta</taxon>
        <taxon>Magnoliopsida</taxon>
        <taxon>eudicotyledons</taxon>
        <taxon>Gunneridae</taxon>
        <taxon>Pentapetalae</taxon>
        <taxon>rosids</taxon>
        <taxon>fabids</taxon>
        <taxon>Rosales</taxon>
        <taxon>Rosaceae</taxon>
        <taxon>Amygdaloideae</taxon>
        <taxon>Maleae</taxon>
        <taxon>Malus</taxon>
    </lineage>
</organism>
<protein>
    <recommendedName>
        <fullName evidence="12">Cytochrome P450</fullName>
    </recommendedName>
</protein>
<evidence type="ECO:0000256" key="9">
    <source>
        <dbReference type="SAM" id="MobiDB-lite"/>
    </source>
</evidence>
<evidence type="ECO:0000256" key="7">
    <source>
        <dbReference type="PIRSR" id="PIRSR602401-1"/>
    </source>
</evidence>
<gene>
    <name evidence="10" type="ORF">DVH24_007494</name>
</gene>
<dbReference type="SUPFAM" id="SSF48264">
    <property type="entry name" value="Cytochrome P450"/>
    <property type="match status" value="1"/>
</dbReference>
<dbReference type="Pfam" id="PF00067">
    <property type="entry name" value="p450"/>
    <property type="match status" value="1"/>
</dbReference>
<dbReference type="GO" id="GO:0005506">
    <property type="term" value="F:iron ion binding"/>
    <property type="evidence" value="ECO:0007669"/>
    <property type="project" value="InterPro"/>
</dbReference>
<dbReference type="InterPro" id="IPR036396">
    <property type="entry name" value="Cyt_P450_sf"/>
</dbReference>
<comment type="caution">
    <text evidence="10">The sequence shown here is derived from an EMBL/GenBank/DDBJ whole genome shotgun (WGS) entry which is preliminary data.</text>
</comment>
<evidence type="ECO:0000256" key="3">
    <source>
        <dbReference type="ARBA" id="ARBA00022692"/>
    </source>
</evidence>
<evidence type="ECO:0000256" key="1">
    <source>
        <dbReference type="ARBA" id="ARBA00004167"/>
    </source>
</evidence>
<reference evidence="10 11" key="1">
    <citation type="submission" date="2018-10" db="EMBL/GenBank/DDBJ databases">
        <title>A high-quality apple genome assembly.</title>
        <authorList>
            <person name="Hu J."/>
        </authorList>
    </citation>
    <scope>NUCLEOTIDE SEQUENCE [LARGE SCALE GENOMIC DNA]</scope>
    <source>
        <strain evidence="11">cv. HFTH1</strain>
        <tissue evidence="10">Young leaf</tissue>
    </source>
</reference>
<keyword evidence="7 8" id="KW-0349">Heme</keyword>
<dbReference type="PROSITE" id="PS00086">
    <property type="entry name" value="CYTOCHROME_P450"/>
    <property type="match status" value="1"/>
</dbReference>
<dbReference type="STRING" id="3750.A0A498HFI9"/>
<keyword evidence="5" id="KW-1133">Transmembrane helix</keyword>
<name>A0A498HFI9_MALDO</name>
<evidence type="ECO:0000313" key="11">
    <source>
        <dbReference type="Proteomes" id="UP000290289"/>
    </source>
</evidence>
<keyword evidence="8" id="KW-0560">Oxidoreductase</keyword>
<dbReference type="PANTHER" id="PTHR24286:SF88">
    <property type="entry name" value="BETA-AMYRIN 28-OXIDASE-LIKE"/>
    <property type="match status" value="1"/>
</dbReference>
<feature type="compositionally biased region" description="Basic and acidic residues" evidence="9">
    <location>
        <begin position="96"/>
        <end position="117"/>
    </location>
</feature>
<dbReference type="GO" id="GO:0020037">
    <property type="term" value="F:heme binding"/>
    <property type="evidence" value="ECO:0007669"/>
    <property type="project" value="InterPro"/>
</dbReference>
<evidence type="ECO:0008006" key="12">
    <source>
        <dbReference type="Google" id="ProtNLM"/>
    </source>
</evidence>
<sequence>MLEAANAMRKEVLLLIKEKKAAASRGVQMHDTLSFILFNPDPTGRFMPENEVADKVTGLMAGGFHSPSMATSLLVNTRPFRSSLASGSIGTPKLSEFAREQSHDSAKRKEQSKEGLSESHGWGRVSPRTSSEADSPRESPLISFNLVPARTKHGTTLGRQLEIASSKKSGEALNWEDKQKMKYSWGVALELMRLVYWSASSTNKIPEYFPDPEEFDPTRFENGKTPPAYSNIPFGSGPRICPGKEYARLQLLCSLHHFVTKYKWELV</sequence>
<evidence type="ECO:0000256" key="6">
    <source>
        <dbReference type="ARBA" id="ARBA00023004"/>
    </source>
</evidence>
<comment type="subcellular location">
    <subcellularLocation>
        <location evidence="1">Membrane</location>
        <topology evidence="1">Single-pass membrane protein</topology>
    </subcellularLocation>
</comment>
<evidence type="ECO:0000256" key="2">
    <source>
        <dbReference type="ARBA" id="ARBA00010617"/>
    </source>
</evidence>
<dbReference type="GO" id="GO:0004497">
    <property type="term" value="F:monooxygenase activity"/>
    <property type="evidence" value="ECO:0007669"/>
    <property type="project" value="UniProtKB-KW"/>
</dbReference>
<keyword evidence="6 7" id="KW-0408">Iron</keyword>
<keyword evidence="5" id="KW-0472">Membrane</keyword>
<dbReference type="AlphaFoldDB" id="A0A498HFI9"/>
<dbReference type="InterPro" id="IPR002401">
    <property type="entry name" value="Cyt_P450_E_grp-I"/>
</dbReference>
<dbReference type="Proteomes" id="UP000290289">
    <property type="component" value="Chromosome 16"/>
</dbReference>
<dbReference type="GO" id="GO:0016020">
    <property type="term" value="C:membrane"/>
    <property type="evidence" value="ECO:0007669"/>
    <property type="project" value="UniProtKB-SubCell"/>
</dbReference>
<evidence type="ECO:0000256" key="5">
    <source>
        <dbReference type="ARBA" id="ARBA00022989"/>
    </source>
</evidence>
<dbReference type="InterPro" id="IPR001128">
    <property type="entry name" value="Cyt_P450"/>
</dbReference>
<comment type="similarity">
    <text evidence="2 8">Belongs to the cytochrome P450 family.</text>
</comment>
<accession>A0A498HFI9</accession>
<evidence type="ECO:0000313" key="10">
    <source>
        <dbReference type="EMBL" id="RXH70238.1"/>
    </source>
</evidence>
<evidence type="ECO:0000256" key="4">
    <source>
        <dbReference type="ARBA" id="ARBA00022723"/>
    </source>
</evidence>
<keyword evidence="8" id="KW-0503">Monooxygenase</keyword>
<dbReference type="Gene3D" id="1.10.630.10">
    <property type="entry name" value="Cytochrome P450"/>
    <property type="match status" value="1"/>
</dbReference>
<feature type="binding site" description="axial binding residue" evidence="7">
    <location>
        <position position="241"/>
    </location>
    <ligand>
        <name>heme</name>
        <dbReference type="ChEBI" id="CHEBI:30413"/>
    </ligand>
    <ligandPart>
        <name>Fe</name>
        <dbReference type="ChEBI" id="CHEBI:18248"/>
    </ligandPart>
</feature>
<dbReference type="GO" id="GO:0016125">
    <property type="term" value="P:sterol metabolic process"/>
    <property type="evidence" value="ECO:0007669"/>
    <property type="project" value="TreeGrafter"/>
</dbReference>